<dbReference type="AlphaFoldDB" id="A0A7Z0ELU3"/>
<evidence type="ECO:0008006" key="4">
    <source>
        <dbReference type="Google" id="ProtNLM"/>
    </source>
</evidence>
<comment type="caution">
    <text evidence="2">The sequence shown here is derived from an EMBL/GenBank/DDBJ whole genome shotgun (WGS) entry which is preliminary data.</text>
</comment>
<evidence type="ECO:0000313" key="2">
    <source>
        <dbReference type="EMBL" id="NYJ34475.1"/>
    </source>
</evidence>
<protein>
    <recommendedName>
        <fullName evidence="4">DUF2397 family protein</fullName>
    </recommendedName>
</protein>
<feature type="compositionally biased region" description="Acidic residues" evidence="1">
    <location>
        <begin position="349"/>
        <end position="361"/>
    </location>
</feature>
<organism evidence="2 3">
    <name type="scientific">Nocardiopsis aegyptia</name>
    <dbReference type="NCBI Taxonomy" id="220378"/>
    <lineage>
        <taxon>Bacteria</taxon>
        <taxon>Bacillati</taxon>
        <taxon>Actinomycetota</taxon>
        <taxon>Actinomycetes</taxon>
        <taxon>Streptosporangiales</taxon>
        <taxon>Nocardiopsidaceae</taxon>
        <taxon>Nocardiopsis</taxon>
    </lineage>
</organism>
<dbReference type="RefSeq" id="WP_179823105.1">
    <property type="nucleotide sequence ID" value="NZ_JACCFS010000001.1"/>
</dbReference>
<feature type="compositionally biased region" description="Basic and acidic residues" evidence="1">
    <location>
        <begin position="423"/>
        <end position="433"/>
    </location>
</feature>
<feature type="region of interest" description="Disordered" evidence="1">
    <location>
        <begin position="80"/>
        <end position="99"/>
    </location>
</feature>
<sequence>MGLNQRTDDRAHDGQGTGERPVPRHGRAALLHLASWFEEAGTDRADDLARAAYALHPALHLEGRVDESIPATTGWWQAEPDRSPVVEHPGTRPPAPVRDHRAQQARLRDAAESSAHWRRAGASQIRALLTEPTGDRAHVDLSGAGMEVLMELLTAALGAGDAARRSTSAGDLEFSLRLHVVSAPGAEVTVQGEGGDLTLEGVRLCVTPYEQHVLDLPESAEAGGTAFGLGRPRGTSAPDAEGPSGAADATEPAPDTLVGPDTADPTEPAEPVADDLLGSAPDDPLGSASADSPADDLLGSASAEPAEPAEPGGFAELAGAVAEALALARSDEESADPPTAPEEPATEPAADDDGDDGDGDDGAPTPPAPRGRRHARRAAAPPDDDSSGGPVEDPGTTDSLAEPDRDRRPDPNTETTGPIDLSAIRDGERSAWG</sequence>
<feature type="compositionally biased region" description="Basic and acidic residues" evidence="1">
    <location>
        <begin position="402"/>
        <end position="411"/>
    </location>
</feature>
<gene>
    <name evidence="2" type="ORF">HNR10_002356</name>
</gene>
<feature type="compositionally biased region" description="Low complexity" evidence="1">
    <location>
        <begin position="298"/>
        <end position="328"/>
    </location>
</feature>
<feature type="region of interest" description="Disordered" evidence="1">
    <location>
        <begin position="223"/>
        <end position="433"/>
    </location>
</feature>
<accession>A0A7Z0ELU3</accession>
<feature type="compositionally biased region" description="Basic and acidic residues" evidence="1">
    <location>
        <begin position="1"/>
        <end position="13"/>
    </location>
</feature>
<dbReference type="InterPro" id="IPR013493">
    <property type="entry name" value="CHP02677"/>
</dbReference>
<dbReference type="EMBL" id="JACCFS010000001">
    <property type="protein sequence ID" value="NYJ34475.1"/>
    <property type="molecule type" value="Genomic_DNA"/>
</dbReference>
<proteinExistence type="predicted"/>
<dbReference type="Proteomes" id="UP000572051">
    <property type="component" value="Unassembled WGS sequence"/>
</dbReference>
<name>A0A7Z0ELU3_9ACTN</name>
<keyword evidence="3" id="KW-1185">Reference proteome</keyword>
<feature type="region of interest" description="Disordered" evidence="1">
    <location>
        <begin position="1"/>
        <end position="24"/>
    </location>
</feature>
<dbReference type="Pfam" id="PF09660">
    <property type="entry name" value="DUF2397"/>
    <property type="match status" value="1"/>
</dbReference>
<evidence type="ECO:0000313" key="3">
    <source>
        <dbReference type="Proteomes" id="UP000572051"/>
    </source>
</evidence>
<reference evidence="2 3" key="1">
    <citation type="submission" date="2020-07" db="EMBL/GenBank/DDBJ databases">
        <title>Sequencing the genomes of 1000 actinobacteria strains.</title>
        <authorList>
            <person name="Klenk H.-P."/>
        </authorList>
    </citation>
    <scope>NUCLEOTIDE SEQUENCE [LARGE SCALE GENOMIC DNA]</scope>
    <source>
        <strain evidence="2 3">DSM 44442</strain>
    </source>
</reference>
<evidence type="ECO:0000256" key="1">
    <source>
        <dbReference type="SAM" id="MobiDB-lite"/>
    </source>
</evidence>